<sequence>MLHKSEAINKSIHTYGILLSYYELFVNNHLSEYPVSLVGTASLNLFHCSFTLHSNSSRVFVTLHTEGIVISDVFPNSKSFVLDQVLLSSDFF</sequence>
<evidence type="ECO:0000313" key="1">
    <source>
        <dbReference type="EMBL" id="KAG6782753.1"/>
    </source>
</evidence>
<evidence type="ECO:0000313" key="2">
    <source>
        <dbReference type="Proteomes" id="UP000886885"/>
    </source>
</evidence>
<organism evidence="1 2">
    <name type="scientific">Populus tomentosa</name>
    <name type="common">Chinese white poplar</name>
    <dbReference type="NCBI Taxonomy" id="118781"/>
    <lineage>
        <taxon>Eukaryota</taxon>
        <taxon>Viridiplantae</taxon>
        <taxon>Streptophyta</taxon>
        <taxon>Embryophyta</taxon>
        <taxon>Tracheophyta</taxon>
        <taxon>Spermatophyta</taxon>
        <taxon>Magnoliopsida</taxon>
        <taxon>eudicotyledons</taxon>
        <taxon>Gunneridae</taxon>
        <taxon>Pentapetalae</taxon>
        <taxon>rosids</taxon>
        <taxon>fabids</taxon>
        <taxon>Malpighiales</taxon>
        <taxon>Salicaceae</taxon>
        <taxon>Saliceae</taxon>
        <taxon>Populus</taxon>
    </lineage>
</organism>
<protein>
    <submittedName>
        <fullName evidence="1">Uncharacterized protein</fullName>
    </submittedName>
</protein>
<comment type="caution">
    <text evidence="1">The sequence shown here is derived from an EMBL/GenBank/DDBJ whole genome shotgun (WGS) entry which is preliminary data.</text>
</comment>
<dbReference type="EMBL" id="JAAWWB010000005">
    <property type="protein sequence ID" value="KAG6782753.1"/>
    <property type="molecule type" value="Genomic_DNA"/>
</dbReference>
<name>A0A8X8A4R5_POPTO</name>
<dbReference type="Proteomes" id="UP000886885">
    <property type="component" value="Chromosome 3A"/>
</dbReference>
<keyword evidence="2" id="KW-1185">Reference proteome</keyword>
<proteinExistence type="predicted"/>
<gene>
    <name evidence="1" type="ORF">POTOM_012167</name>
</gene>
<accession>A0A8X8A4R5</accession>
<reference evidence="1" key="1">
    <citation type="journal article" date="2020" name="bioRxiv">
        <title>Hybrid origin of Populus tomentosa Carr. identified through genome sequencing and phylogenomic analysis.</title>
        <authorList>
            <person name="An X."/>
            <person name="Gao K."/>
            <person name="Chen Z."/>
            <person name="Li J."/>
            <person name="Yang X."/>
            <person name="Yang X."/>
            <person name="Zhou J."/>
            <person name="Guo T."/>
            <person name="Zhao T."/>
            <person name="Huang S."/>
            <person name="Miao D."/>
            <person name="Khan W.U."/>
            <person name="Rao P."/>
            <person name="Ye M."/>
            <person name="Lei B."/>
            <person name="Liao W."/>
            <person name="Wang J."/>
            <person name="Ji L."/>
            <person name="Li Y."/>
            <person name="Guo B."/>
            <person name="Mustafa N.S."/>
            <person name="Li S."/>
            <person name="Yun Q."/>
            <person name="Keller S.R."/>
            <person name="Mao J."/>
            <person name="Zhang R."/>
            <person name="Strauss S.H."/>
        </authorList>
    </citation>
    <scope>NUCLEOTIDE SEQUENCE</scope>
    <source>
        <strain evidence="1">GM15</strain>
        <tissue evidence="1">Leaf</tissue>
    </source>
</reference>
<dbReference type="AlphaFoldDB" id="A0A8X8A4R5"/>